<dbReference type="SUPFAM" id="SSF48726">
    <property type="entry name" value="Immunoglobulin"/>
    <property type="match status" value="4"/>
</dbReference>
<evidence type="ECO:0000256" key="1">
    <source>
        <dbReference type="ARBA" id="ARBA00022729"/>
    </source>
</evidence>
<dbReference type="Gene3D" id="2.60.40.10">
    <property type="entry name" value="Immunoglobulins"/>
    <property type="match status" value="4"/>
</dbReference>
<feature type="signal peptide" evidence="3">
    <location>
        <begin position="1"/>
        <end position="41"/>
    </location>
</feature>
<dbReference type="InterPro" id="IPR036179">
    <property type="entry name" value="Ig-like_dom_sf"/>
</dbReference>
<dbReference type="PANTHER" id="PTHR45080">
    <property type="entry name" value="CONTACTIN 5"/>
    <property type="match status" value="1"/>
</dbReference>
<dbReference type="InterPro" id="IPR050958">
    <property type="entry name" value="Cell_Adh-Cytoskel_Orgn"/>
</dbReference>
<accession>A0ABN8PXZ6</accession>
<feature type="domain" description="Ig-like" evidence="4">
    <location>
        <begin position="254"/>
        <end position="334"/>
    </location>
</feature>
<feature type="non-terminal residue" evidence="5">
    <location>
        <position position="1"/>
    </location>
</feature>
<sequence>EIDPLRHANETRKMSTRLAMAVKILLLLAAILFTWTQGAGAQRTTWYKPPPVETVTDPYMVHTSYIQLYEGSTNQPLNWSFSLELDILLFVTLSFDGSFIATIDPSTGSFSVNQGFTSRVNVTWVNGNVTLIIFNVTSADEGVYSCELTGSNSWTRNIRVATVAAASFINVSSDTSLIEGSVLQLFCDASGRPAPNITWVRITSSGSESNVLHRGTTWEFENVSRTEAGTYRCIAYNGVGNSVSHTLRVNVEFPPVIVTALDHIALEGSNLTLFCNATGNPQPDITWTKVGDSSVLSSTETLYLINLRREDNGAAYNCKANNSLGFYTVSASITVMFAPEVTVYQCSTPVIEGDNAALGCNVTSNPGPSIEWVFESTGEVISSLLNISRNDGGVYLCIARNIIGNDTKNCTIDVHCKLIRCS</sequence>
<gene>
    <name evidence="5" type="ORF">PLOB_00049393</name>
</gene>
<dbReference type="InterPro" id="IPR003599">
    <property type="entry name" value="Ig_sub"/>
</dbReference>
<dbReference type="SMART" id="SM00409">
    <property type="entry name" value="IG"/>
    <property type="match status" value="4"/>
</dbReference>
<evidence type="ECO:0000313" key="5">
    <source>
        <dbReference type="EMBL" id="CAH3153083.1"/>
    </source>
</evidence>
<keyword evidence="6" id="KW-1185">Reference proteome</keyword>
<organism evidence="5 6">
    <name type="scientific">Porites lobata</name>
    <dbReference type="NCBI Taxonomy" id="104759"/>
    <lineage>
        <taxon>Eukaryota</taxon>
        <taxon>Metazoa</taxon>
        <taxon>Cnidaria</taxon>
        <taxon>Anthozoa</taxon>
        <taxon>Hexacorallia</taxon>
        <taxon>Scleractinia</taxon>
        <taxon>Fungiina</taxon>
        <taxon>Poritidae</taxon>
        <taxon>Porites</taxon>
    </lineage>
</organism>
<keyword evidence="2" id="KW-1015">Disulfide bond</keyword>
<dbReference type="CDD" id="cd00096">
    <property type="entry name" value="Ig"/>
    <property type="match status" value="1"/>
</dbReference>
<dbReference type="InterPro" id="IPR003598">
    <property type="entry name" value="Ig_sub2"/>
</dbReference>
<dbReference type="PANTHER" id="PTHR45080:SF8">
    <property type="entry name" value="IG-LIKE DOMAIN-CONTAINING PROTEIN"/>
    <property type="match status" value="1"/>
</dbReference>
<feature type="chain" id="PRO_5047005933" description="Ig-like domain-containing protein" evidence="3">
    <location>
        <begin position="42"/>
        <end position="422"/>
    </location>
</feature>
<dbReference type="EMBL" id="CALNXK010000095">
    <property type="protein sequence ID" value="CAH3153083.1"/>
    <property type="molecule type" value="Genomic_DNA"/>
</dbReference>
<dbReference type="Pfam" id="PF13927">
    <property type="entry name" value="Ig_3"/>
    <property type="match status" value="3"/>
</dbReference>
<protein>
    <recommendedName>
        <fullName evidence="4">Ig-like domain-containing protein</fullName>
    </recommendedName>
</protein>
<keyword evidence="1 3" id="KW-0732">Signal</keyword>
<dbReference type="SMART" id="SM00408">
    <property type="entry name" value="IGc2"/>
    <property type="match status" value="4"/>
</dbReference>
<evidence type="ECO:0000259" key="4">
    <source>
        <dbReference type="PROSITE" id="PS50835"/>
    </source>
</evidence>
<name>A0ABN8PXZ6_9CNID</name>
<comment type="caution">
    <text evidence="5">The sequence shown here is derived from an EMBL/GenBank/DDBJ whole genome shotgun (WGS) entry which is preliminary data.</text>
</comment>
<dbReference type="InterPro" id="IPR007110">
    <property type="entry name" value="Ig-like_dom"/>
</dbReference>
<proteinExistence type="predicted"/>
<dbReference type="Proteomes" id="UP001159405">
    <property type="component" value="Unassembled WGS sequence"/>
</dbReference>
<dbReference type="PROSITE" id="PS50835">
    <property type="entry name" value="IG_LIKE"/>
    <property type="match status" value="3"/>
</dbReference>
<evidence type="ECO:0000256" key="3">
    <source>
        <dbReference type="SAM" id="SignalP"/>
    </source>
</evidence>
<feature type="domain" description="Ig-like" evidence="4">
    <location>
        <begin position="339"/>
        <end position="413"/>
    </location>
</feature>
<evidence type="ECO:0000256" key="2">
    <source>
        <dbReference type="ARBA" id="ARBA00023157"/>
    </source>
</evidence>
<reference evidence="5 6" key="1">
    <citation type="submission" date="2022-05" db="EMBL/GenBank/DDBJ databases">
        <authorList>
            <consortium name="Genoscope - CEA"/>
            <person name="William W."/>
        </authorList>
    </citation>
    <scope>NUCLEOTIDE SEQUENCE [LARGE SCALE GENOMIC DNA]</scope>
</reference>
<dbReference type="InterPro" id="IPR013783">
    <property type="entry name" value="Ig-like_fold"/>
</dbReference>
<feature type="domain" description="Ig-like" evidence="4">
    <location>
        <begin position="166"/>
        <end position="250"/>
    </location>
</feature>
<evidence type="ECO:0000313" key="6">
    <source>
        <dbReference type="Proteomes" id="UP001159405"/>
    </source>
</evidence>